<accession>A0A0L8HKT4</accession>
<dbReference type="EMBL" id="KQ417987">
    <property type="protein sequence ID" value="KOF89395.1"/>
    <property type="molecule type" value="Genomic_DNA"/>
</dbReference>
<evidence type="ECO:0000313" key="1">
    <source>
        <dbReference type="EMBL" id="KOF89395.1"/>
    </source>
</evidence>
<gene>
    <name evidence="1" type="ORF">OCBIM_22013142mg</name>
</gene>
<proteinExistence type="predicted"/>
<reference evidence="1" key="1">
    <citation type="submission" date="2015-07" db="EMBL/GenBank/DDBJ databases">
        <title>MeaNS - Measles Nucleotide Surveillance Program.</title>
        <authorList>
            <person name="Tran T."/>
            <person name="Druce J."/>
        </authorList>
    </citation>
    <scope>NUCLEOTIDE SEQUENCE</scope>
    <source>
        <strain evidence="1">UCB-OBI-ISO-001</strain>
        <tissue evidence="1">Gonad</tissue>
    </source>
</reference>
<name>A0A0L8HKT4_OCTBM</name>
<organism evidence="1">
    <name type="scientific">Octopus bimaculoides</name>
    <name type="common">California two-spotted octopus</name>
    <dbReference type="NCBI Taxonomy" id="37653"/>
    <lineage>
        <taxon>Eukaryota</taxon>
        <taxon>Metazoa</taxon>
        <taxon>Spiralia</taxon>
        <taxon>Lophotrochozoa</taxon>
        <taxon>Mollusca</taxon>
        <taxon>Cephalopoda</taxon>
        <taxon>Coleoidea</taxon>
        <taxon>Octopodiformes</taxon>
        <taxon>Octopoda</taxon>
        <taxon>Incirrata</taxon>
        <taxon>Octopodidae</taxon>
        <taxon>Octopus</taxon>
    </lineage>
</organism>
<dbReference type="AlphaFoldDB" id="A0A0L8HKT4"/>
<sequence length="54" mass="6175">METVKELRSIYISIEQQKHPAKIKLSDKMETTMKKRKLSIVDLLETDATSLSPA</sequence>
<protein>
    <submittedName>
        <fullName evidence="1">Uncharacterized protein</fullName>
    </submittedName>
</protein>